<evidence type="ECO:0008006" key="3">
    <source>
        <dbReference type="Google" id="ProtNLM"/>
    </source>
</evidence>
<dbReference type="SUPFAM" id="SSF53335">
    <property type="entry name" value="S-adenosyl-L-methionine-dependent methyltransferases"/>
    <property type="match status" value="1"/>
</dbReference>
<reference evidence="1" key="1">
    <citation type="submission" date="2022-08" db="EMBL/GenBank/DDBJ databases">
        <title>A Global Phylogenomic Analysis of the Shiitake Genus Lentinula.</title>
        <authorList>
            <consortium name="DOE Joint Genome Institute"/>
            <person name="Sierra-Patev S."/>
            <person name="Min B."/>
            <person name="Naranjo-Ortiz M."/>
            <person name="Looney B."/>
            <person name="Konkel Z."/>
            <person name="Slot J.C."/>
            <person name="Sakamoto Y."/>
            <person name="Steenwyk J.L."/>
            <person name="Rokas A."/>
            <person name="Carro J."/>
            <person name="Camarero S."/>
            <person name="Ferreira P."/>
            <person name="Molpeceres G."/>
            <person name="Ruiz-Duenas F.J."/>
            <person name="Serrano A."/>
            <person name="Henrissat B."/>
            <person name="Drula E."/>
            <person name="Hughes K.W."/>
            <person name="Mata J.L."/>
            <person name="Ishikawa N.K."/>
            <person name="Vargas-Isla R."/>
            <person name="Ushijima S."/>
            <person name="Smith C.A."/>
            <person name="Ahrendt S."/>
            <person name="Andreopoulos W."/>
            <person name="He G."/>
            <person name="Labutti K."/>
            <person name="Lipzen A."/>
            <person name="Ng V."/>
            <person name="Riley R."/>
            <person name="Sandor L."/>
            <person name="Barry K."/>
            <person name="Martinez A.T."/>
            <person name="Xiao Y."/>
            <person name="Gibbons J.G."/>
            <person name="Terashima K."/>
            <person name="Grigoriev I.V."/>
            <person name="Hibbett D.S."/>
        </authorList>
    </citation>
    <scope>NUCLEOTIDE SEQUENCE</scope>
    <source>
        <strain evidence="1">JLM2183</strain>
    </source>
</reference>
<accession>A0A9W9A1B1</accession>
<comment type="caution">
    <text evidence="1">The sequence shown here is derived from an EMBL/GenBank/DDBJ whole genome shotgun (WGS) entry which is preliminary data.</text>
</comment>
<dbReference type="OrthoDB" id="184880at2759"/>
<dbReference type="EMBL" id="JAOTPV010000021">
    <property type="protein sequence ID" value="KAJ4472098.1"/>
    <property type="molecule type" value="Genomic_DNA"/>
</dbReference>
<evidence type="ECO:0000313" key="1">
    <source>
        <dbReference type="EMBL" id="KAJ4472098.1"/>
    </source>
</evidence>
<sequence length="275" mass="30602">MAEQLDKPGLERYYVSTEYLLPADKAETVRLNEQHSMIIKAFENRLFLAPVNFNNGDKVLESAAGSGIWALAFAAENMVNSVELDIECIDISPKQFPTSYPSHIHFSVHSVVKLPLEWTNTFSYIHQRFIGFAMNDLLWNSAINELFRVTQSGGWIELFEIETKSLSYCDVGPSSNVLCSLWEAVTAQKGIIGNVSAYLCPLLEKTGFVHVHCETRDIPIGGRRGFEGGNGYSGELWGEGWMAMKAPLIKKENSDAARVSEEYNALVQGAKPLTT</sequence>
<keyword evidence="2" id="KW-1185">Reference proteome</keyword>
<dbReference type="Proteomes" id="UP001150266">
    <property type="component" value="Unassembled WGS sequence"/>
</dbReference>
<evidence type="ECO:0000313" key="2">
    <source>
        <dbReference type="Proteomes" id="UP001150266"/>
    </source>
</evidence>
<dbReference type="InterPro" id="IPR029063">
    <property type="entry name" value="SAM-dependent_MTases_sf"/>
</dbReference>
<dbReference type="Gene3D" id="3.40.50.150">
    <property type="entry name" value="Vaccinia Virus protein VP39"/>
    <property type="match status" value="1"/>
</dbReference>
<gene>
    <name evidence="1" type="ORF">J3R30DRAFT_1034336</name>
</gene>
<proteinExistence type="predicted"/>
<protein>
    <recommendedName>
        <fullName evidence="3">S-adenosyl-L-methionine-dependent methyltransferase</fullName>
    </recommendedName>
</protein>
<dbReference type="AlphaFoldDB" id="A0A9W9A1B1"/>
<name>A0A9W9A1B1_9AGAR</name>
<dbReference type="PANTHER" id="PTHR43591">
    <property type="entry name" value="METHYLTRANSFERASE"/>
    <property type="match status" value="1"/>
</dbReference>
<organism evidence="1 2">
    <name type="scientific">Lentinula aciculospora</name>
    <dbReference type="NCBI Taxonomy" id="153920"/>
    <lineage>
        <taxon>Eukaryota</taxon>
        <taxon>Fungi</taxon>
        <taxon>Dikarya</taxon>
        <taxon>Basidiomycota</taxon>
        <taxon>Agaricomycotina</taxon>
        <taxon>Agaricomycetes</taxon>
        <taxon>Agaricomycetidae</taxon>
        <taxon>Agaricales</taxon>
        <taxon>Marasmiineae</taxon>
        <taxon>Omphalotaceae</taxon>
        <taxon>Lentinula</taxon>
    </lineage>
</organism>
<dbReference type="PANTHER" id="PTHR43591:SF50">
    <property type="entry name" value="METHYLTRANSFERASE DOMAIN-CONTAINING PROTEIN-RELATED"/>
    <property type="match status" value="1"/>
</dbReference>